<dbReference type="PANTHER" id="PTHR21660">
    <property type="entry name" value="THIOESTERASE SUPERFAMILY MEMBER-RELATED"/>
    <property type="match status" value="1"/>
</dbReference>
<sequence>MRSCSLACLLAQVTCRGQRLARCVKHICFCLYFFFRRAAVSSSNHQKKYFGLEIPYLDFLQLEPVLCENDRAMTRLRIRSELLNSRGHIHGGALMSILDFTLSAAGRANDPLGIGMATIDMHTSCIEPAMTDLTIEARCIRRGASIAFCEGEILDTSGKLIAKASAAFKVLKVKA</sequence>
<dbReference type="InterPro" id="IPR003736">
    <property type="entry name" value="PAAI_dom"/>
</dbReference>
<proteinExistence type="inferred from homology"/>
<evidence type="ECO:0000313" key="5">
    <source>
        <dbReference type="Proteomes" id="UP000739565"/>
    </source>
</evidence>
<evidence type="ECO:0000256" key="1">
    <source>
        <dbReference type="ARBA" id="ARBA00008324"/>
    </source>
</evidence>
<dbReference type="EMBL" id="JAHXRI010000001">
    <property type="protein sequence ID" value="MBZ1349232.1"/>
    <property type="molecule type" value="Genomic_DNA"/>
</dbReference>
<dbReference type="NCBIfam" id="TIGR00369">
    <property type="entry name" value="unchar_dom_1"/>
    <property type="match status" value="1"/>
</dbReference>
<gene>
    <name evidence="4" type="ORF">KZZ10_01105</name>
</gene>
<dbReference type="GO" id="GO:0047617">
    <property type="term" value="F:fatty acyl-CoA hydrolase activity"/>
    <property type="evidence" value="ECO:0007669"/>
    <property type="project" value="InterPro"/>
</dbReference>
<dbReference type="InterPro" id="IPR029069">
    <property type="entry name" value="HotDog_dom_sf"/>
</dbReference>
<evidence type="ECO:0000256" key="2">
    <source>
        <dbReference type="ARBA" id="ARBA00022801"/>
    </source>
</evidence>
<keyword evidence="5" id="KW-1185">Reference proteome</keyword>
<protein>
    <submittedName>
        <fullName evidence="4">PaaI family thioesterase</fullName>
    </submittedName>
</protein>
<evidence type="ECO:0000313" key="4">
    <source>
        <dbReference type="EMBL" id="MBZ1349232.1"/>
    </source>
</evidence>
<organism evidence="4 5">
    <name type="scientific">Zwartia hollandica</name>
    <dbReference type="NCBI Taxonomy" id="324606"/>
    <lineage>
        <taxon>Bacteria</taxon>
        <taxon>Pseudomonadati</taxon>
        <taxon>Pseudomonadota</taxon>
        <taxon>Betaproteobacteria</taxon>
        <taxon>Burkholderiales</taxon>
        <taxon>Alcaligenaceae</taxon>
        <taxon>Zwartia</taxon>
    </lineage>
</organism>
<comment type="similarity">
    <text evidence="1">Belongs to the thioesterase PaaI family.</text>
</comment>
<evidence type="ECO:0000259" key="3">
    <source>
        <dbReference type="Pfam" id="PF03061"/>
    </source>
</evidence>
<dbReference type="PANTHER" id="PTHR21660:SF1">
    <property type="entry name" value="ACYL-COENZYME A THIOESTERASE 13"/>
    <property type="match status" value="1"/>
</dbReference>
<dbReference type="CDD" id="cd03443">
    <property type="entry name" value="PaaI_thioesterase"/>
    <property type="match status" value="1"/>
</dbReference>
<keyword evidence="2" id="KW-0378">Hydrolase</keyword>
<dbReference type="SUPFAM" id="SSF54637">
    <property type="entry name" value="Thioesterase/thiol ester dehydrase-isomerase"/>
    <property type="match status" value="1"/>
</dbReference>
<reference evidence="4" key="1">
    <citation type="submission" date="2021-07" db="EMBL/GenBank/DDBJ databases">
        <title>New genus and species of the family Alcaligenaceae.</title>
        <authorList>
            <person name="Hahn M.W."/>
        </authorList>
    </citation>
    <scope>NUCLEOTIDE SEQUENCE</scope>
    <source>
        <strain evidence="4">LF4-65</strain>
    </source>
</reference>
<dbReference type="Pfam" id="PF03061">
    <property type="entry name" value="4HBT"/>
    <property type="match status" value="1"/>
</dbReference>
<name>A0A953N5E7_9BURK</name>
<dbReference type="InterPro" id="IPR039298">
    <property type="entry name" value="ACOT13"/>
</dbReference>
<dbReference type="AlphaFoldDB" id="A0A953N5E7"/>
<accession>A0A953N5E7</accession>
<dbReference type="Gene3D" id="3.10.129.10">
    <property type="entry name" value="Hotdog Thioesterase"/>
    <property type="match status" value="1"/>
</dbReference>
<dbReference type="InterPro" id="IPR006683">
    <property type="entry name" value="Thioestr_dom"/>
</dbReference>
<dbReference type="Proteomes" id="UP000739565">
    <property type="component" value="Unassembled WGS sequence"/>
</dbReference>
<feature type="domain" description="Thioesterase" evidence="3">
    <location>
        <begin position="87"/>
        <end position="161"/>
    </location>
</feature>
<comment type="caution">
    <text evidence="4">The sequence shown here is derived from an EMBL/GenBank/DDBJ whole genome shotgun (WGS) entry which is preliminary data.</text>
</comment>